<evidence type="ECO:0000313" key="14">
    <source>
        <dbReference type="EMBL" id="QJR30173.1"/>
    </source>
</evidence>
<evidence type="ECO:0000256" key="13">
    <source>
        <dbReference type="HAMAP-Rule" id="MF_00409"/>
    </source>
</evidence>
<evidence type="ECO:0000313" key="15">
    <source>
        <dbReference type="Proteomes" id="UP000501130"/>
    </source>
</evidence>
<dbReference type="EMBL" id="CP053084">
    <property type="protein sequence ID" value="QJR30173.1"/>
    <property type="molecule type" value="Genomic_DNA"/>
</dbReference>
<keyword evidence="7 13" id="KW-0808">Transferase</keyword>
<keyword evidence="11 13" id="KW-0443">Lipid metabolism</keyword>
<keyword evidence="6 13" id="KW-0441">Lipid A biosynthesis</keyword>
<dbReference type="CDD" id="cd01983">
    <property type="entry name" value="SIMIBI"/>
    <property type="match status" value="1"/>
</dbReference>
<comment type="pathway">
    <text evidence="2 13">Glycolipid biosynthesis; lipid IV(A) biosynthesis; lipid IV(A) from (3R)-3-hydroxytetradecanoyl-[acyl-carrier-protein] and UDP-N-acetyl-alpha-D-glucosamine: step 6/6.</text>
</comment>
<keyword evidence="9 13" id="KW-0418">Kinase</keyword>
<evidence type="ECO:0000256" key="9">
    <source>
        <dbReference type="ARBA" id="ARBA00022777"/>
    </source>
</evidence>
<dbReference type="Pfam" id="PF02606">
    <property type="entry name" value="LpxK"/>
    <property type="match status" value="1"/>
</dbReference>
<comment type="catalytic activity">
    <reaction evidence="13">
        <text>a lipid A disaccharide + ATP = a lipid IVA + ADP + H(+)</text>
        <dbReference type="Rhea" id="RHEA:67840"/>
        <dbReference type="ChEBI" id="CHEBI:15378"/>
        <dbReference type="ChEBI" id="CHEBI:30616"/>
        <dbReference type="ChEBI" id="CHEBI:176343"/>
        <dbReference type="ChEBI" id="CHEBI:176425"/>
        <dbReference type="ChEBI" id="CHEBI:456216"/>
        <dbReference type="EC" id="2.7.1.130"/>
    </reaction>
</comment>
<keyword evidence="10 13" id="KW-0067">ATP-binding</keyword>
<evidence type="ECO:0000256" key="7">
    <source>
        <dbReference type="ARBA" id="ARBA00022679"/>
    </source>
</evidence>
<evidence type="ECO:0000256" key="12">
    <source>
        <dbReference type="ARBA" id="ARBA00029757"/>
    </source>
</evidence>
<evidence type="ECO:0000256" key="3">
    <source>
        <dbReference type="ARBA" id="ARBA00012071"/>
    </source>
</evidence>
<dbReference type="InterPro" id="IPR003758">
    <property type="entry name" value="LpxK"/>
</dbReference>
<name>A0ABX6N7Z6_9BURK</name>
<evidence type="ECO:0000256" key="6">
    <source>
        <dbReference type="ARBA" id="ARBA00022556"/>
    </source>
</evidence>
<sequence>MSTDERKARIESALLNIWYSGQKPGLVTGLTLGLLECTYKALRWATRQNYKSIAAKKASHPPVLVVGNLIAGGAGKTPIVMAICQYMVARGDKVGIVSRGYGRSTTAPIVIDPAKNTPAAIEAGDEPLFLSRETGCPVAVCADRNQAVRLLLANFPDLKLIVSDDGLQHHKLARQIEWVVFDRRAHGNGRLLPAGPLREPLSRLGSVDAVLCSNISPEALGKALDWPSRDNWYAVHVQLTGFRQLSSGQFLTTEQAMEQWKPLKLMAFSGIGDPGKLFDAIRSAGLNLDASRGLPDHFNYPEDFCAQFDQQVLITSGKDAVKLGDSNPKVWVAEISVKLPPALTQALEDCIGPTID</sequence>
<comment type="function">
    <text evidence="1 13">Transfers the gamma-phosphate of ATP to the 4'-position of a tetraacyldisaccharide 1-phosphate intermediate (termed DS-1-P) to form tetraacyldisaccharide 1,4'-bis-phosphate (lipid IVA).</text>
</comment>
<evidence type="ECO:0000256" key="8">
    <source>
        <dbReference type="ARBA" id="ARBA00022741"/>
    </source>
</evidence>
<evidence type="ECO:0000256" key="1">
    <source>
        <dbReference type="ARBA" id="ARBA00002274"/>
    </source>
</evidence>
<keyword evidence="8 13" id="KW-0547">Nucleotide-binding</keyword>
<proteinExistence type="inferred from homology"/>
<dbReference type="SUPFAM" id="SSF52540">
    <property type="entry name" value="P-loop containing nucleoside triphosphate hydrolases"/>
    <property type="match status" value="1"/>
</dbReference>
<keyword evidence="15" id="KW-1185">Reference proteome</keyword>
<dbReference type="HAMAP" id="MF_00409">
    <property type="entry name" value="LpxK"/>
    <property type="match status" value="1"/>
</dbReference>
<organism evidence="14 15">
    <name type="scientific">Limnobacter profundi</name>
    <dbReference type="NCBI Taxonomy" id="2732163"/>
    <lineage>
        <taxon>Bacteria</taxon>
        <taxon>Pseudomonadati</taxon>
        <taxon>Pseudomonadota</taxon>
        <taxon>Betaproteobacteria</taxon>
        <taxon>Burkholderiales</taxon>
        <taxon>Burkholderiaceae</taxon>
        <taxon>Limnobacter</taxon>
    </lineage>
</organism>
<gene>
    <name evidence="13" type="primary">lpxK</name>
    <name evidence="14" type="ORF">HKT17_10875</name>
</gene>
<dbReference type="GO" id="GO:0009029">
    <property type="term" value="F:lipid-A 4'-kinase activity"/>
    <property type="evidence" value="ECO:0007669"/>
    <property type="project" value="UniProtKB-EC"/>
</dbReference>
<evidence type="ECO:0000256" key="10">
    <source>
        <dbReference type="ARBA" id="ARBA00022840"/>
    </source>
</evidence>
<evidence type="ECO:0000256" key="5">
    <source>
        <dbReference type="ARBA" id="ARBA00022516"/>
    </source>
</evidence>
<dbReference type="InterPro" id="IPR027417">
    <property type="entry name" value="P-loop_NTPase"/>
</dbReference>
<accession>A0ABX6N7Z6</accession>
<keyword evidence="5 13" id="KW-0444">Lipid biosynthesis</keyword>
<evidence type="ECO:0000256" key="4">
    <source>
        <dbReference type="ARBA" id="ARBA00016436"/>
    </source>
</evidence>
<feature type="binding site" evidence="13">
    <location>
        <begin position="70"/>
        <end position="77"/>
    </location>
    <ligand>
        <name>ATP</name>
        <dbReference type="ChEBI" id="CHEBI:30616"/>
    </ligand>
</feature>
<dbReference type="RefSeq" id="WP_105029607.1">
    <property type="nucleotide sequence ID" value="NZ_CP053084.1"/>
</dbReference>
<dbReference type="PANTHER" id="PTHR42724:SF1">
    <property type="entry name" value="TETRAACYLDISACCHARIDE 4'-KINASE, MITOCHONDRIAL-RELATED"/>
    <property type="match status" value="1"/>
</dbReference>
<dbReference type="EC" id="2.7.1.130" evidence="3 13"/>
<evidence type="ECO:0000256" key="2">
    <source>
        <dbReference type="ARBA" id="ARBA00004870"/>
    </source>
</evidence>
<dbReference type="PANTHER" id="PTHR42724">
    <property type="entry name" value="TETRAACYLDISACCHARIDE 4'-KINASE"/>
    <property type="match status" value="1"/>
</dbReference>
<dbReference type="Proteomes" id="UP000501130">
    <property type="component" value="Chromosome"/>
</dbReference>
<reference evidence="14 15" key="1">
    <citation type="submission" date="2020-05" db="EMBL/GenBank/DDBJ databases">
        <title>Compete genome of Limnobacter sp. SAORIC-580.</title>
        <authorList>
            <person name="Song J."/>
            <person name="Cho J.-C."/>
        </authorList>
    </citation>
    <scope>NUCLEOTIDE SEQUENCE [LARGE SCALE GENOMIC DNA]</scope>
    <source>
        <strain evidence="14 15">SAORIC-580</strain>
    </source>
</reference>
<protein>
    <recommendedName>
        <fullName evidence="4 13">Tetraacyldisaccharide 4'-kinase</fullName>
        <ecNumber evidence="3 13">2.7.1.130</ecNumber>
    </recommendedName>
    <alternativeName>
        <fullName evidence="12 13">Lipid A 4'-kinase</fullName>
    </alternativeName>
</protein>
<dbReference type="NCBIfam" id="TIGR00682">
    <property type="entry name" value="lpxK"/>
    <property type="match status" value="1"/>
</dbReference>
<evidence type="ECO:0000256" key="11">
    <source>
        <dbReference type="ARBA" id="ARBA00023098"/>
    </source>
</evidence>
<comment type="similarity">
    <text evidence="13">Belongs to the LpxK family.</text>
</comment>